<dbReference type="AlphaFoldDB" id="A0AAV0XUK1"/>
<feature type="compositionally biased region" description="Polar residues" evidence="1">
    <location>
        <begin position="24"/>
        <end position="48"/>
    </location>
</feature>
<accession>A0AAV0XUK1</accession>
<organism evidence="2 3">
    <name type="scientific">Macrosiphum euphorbiae</name>
    <name type="common">potato aphid</name>
    <dbReference type="NCBI Taxonomy" id="13131"/>
    <lineage>
        <taxon>Eukaryota</taxon>
        <taxon>Metazoa</taxon>
        <taxon>Ecdysozoa</taxon>
        <taxon>Arthropoda</taxon>
        <taxon>Hexapoda</taxon>
        <taxon>Insecta</taxon>
        <taxon>Pterygota</taxon>
        <taxon>Neoptera</taxon>
        <taxon>Paraneoptera</taxon>
        <taxon>Hemiptera</taxon>
        <taxon>Sternorrhyncha</taxon>
        <taxon>Aphidomorpha</taxon>
        <taxon>Aphidoidea</taxon>
        <taxon>Aphididae</taxon>
        <taxon>Macrosiphini</taxon>
        <taxon>Macrosiphum</taxon>
    </lineage>
</organism>
<gene>
    <name evidence="2" type="ORF">MEUPH1_LOCUS26023</name>
</gene>
<evidence type="ECO:0000256" key="1">
    <source>
        <dbReference type="SAM" id="MobiDB-lite"/>
    </source>
</evidence>
<keyword evidence="3" id="KW-1185">Reference proteome</keyword>
<comment type="caution">
    <text evidence="2">The sequence shown here is derived from an EMBL/GenBank/DDBJ whole genome shotgun (WGS) entry which is preliminary data.</text>
</comment>
<evidence type="ECO:0000313" key="3">
    <source>
        <dbReference type="Proteomes" id="UP001160148"/>
    </source>
</evidence>
<name>A0AAV0XUK1_9HEMI</name>
<dbReference type="EMBL" id="CARXXK010001019">
    <property type="protein sequence ID" value="CAI6372098.1"/>
    <property type="molecule type" value="Genomic_DNA"/>
</dbReference>
<feature type="region of interest" description="Disordered" evidence="1">
    <location>
        <begin position="1"/>
        <end position="67"/>
    </location>
</feature>
<reference evidence="2 3" key="1">
    <citation type="submission" date="2023-01" db="EMBL/GenBank/DDBJ databases">
        <authorList>
            <person name="Whitehead M."/>
        </authorList>
    </citation>
    <scope>NUCLEOTIDE SEQUENCE [LARGE SCALE GENOMIC DNA]</scope>
</reference>
<evidence type="ECO:0000313" key="2">
    <source>
        <dbReference type="EMBL" id="CAI6372098.1"/>
    </source>
</evidence>
<feature type="compositionally biased region" description="Polar residues" evidence="1">
    <location>
        <begin position="1"/>
        <end position="11"/>
    </location>
</feature>
<proteinExistence type="predicted"/>
<dbReference type="Proteomes" id="UP001160148">
    <property type="component" value="Unassembled WGS sequence"/>
</dbReference>
<protein>
    <submittedName>
        <fullName evidence="2">Uncharacterized protein</fullName>
    </submittedName>
</protein>
<sequence length="97" mass="11006">MHSNNKNTSPRDLNLPDTSKKRTSSAALTPPHNSKNRFSPLLNLQDTGETNNTTENDSTQQPQVRPKIPPIYVYNISDYENFHTSLDNITFDNFSIV</sequence>